<reference evidence="2 3" key="1">
    <citation type="journal article" date="2009" name="Appl. Environ. Microbiol.">
        <title>Three genomes from the phylum Acidobacteria provide insight into the lifestyles of these microorganisms in soils.</title>
        <authorList>
            <person name="Ward N.L."/>
            <person name="Challacombe J.F."/>
            <person name="Janssen P.H."/>
            <person name="Henrissat B."/>
            <person name="Coutinho P.M."/>
            <person name="Wu M."/>
            <person name="Xie G."/>
            <person name="Haft D.H."/>
            <person name="Sait M."/>
            <person name="Badger J."/>
            <person name="Barabote R.D."/>
            <person name="Bradley B."/>
            <person name="Brettin T.S."/>
            <person name="Brinkac L.M."/>
            <person name="Bruce D."/>
            <person name="Creasy T."/>
            <person name="Daugherty S.C."/>
            <person name="Davidsen T.M."/>
            <person name="DeBoy R.T."/>
            <person name="Detter J.C."/>
            <person name="Dodson R.J."/>
            <person name="Durkin A.S."/>
            <person name="Ganapathy A."/>
            <person name="Gwinn-Giglio M."/>
            <person name="Han C.S."/>
            <person name="Khouri H."/>
            <person name="Kiss H."/>
            <person name="Kothari S.P."/>
            <person name="Madupu R."/>
            <person name="Nelson K.E."/>
            <person name="Nelson W.C."/>
            <person name="Paulsen I."/>
            <person name="Penn K."/>
            <person name="Ren Q."/>
            <person name="Rosovitz M.J."/>
            <person name="Selengut J.D."/>
            <person name="Shrivastava S."/>
            <person name="Sullivan S.A."/>
            <person name="Tapia R."/>
            <person name="Thompson L.S."/>
            <person name="Watkins K.L."/>
            <person name="Yang Q."/>
            <person name="Yu C."/>
            <person name="Zafar N."/>
            <person name="Zhou L."/>
            <person name="Kuske C.R."/>
        </authorList>
    </citation>
    <scope>NUCLEOTIDE SEQUENCE [LARGE SCALE GENOMIC DNA]</scope>
    <source>
        <strain evidence="2 3">Ellin345</strain>
    </source>
</reference>
<dbReference type="Proteomes" id="UP000002432">
    <property type="component" value="Chromosome"/>
</dbReference>
<feature type="chain" id="PRO_5004191496" description="PEGA domain-containing protein" evidence="1">
    <location>
        <begin position="34"/>
        <end position="253"/>
    </location>
</feature>
<evidence type="ECO:0000256" key="1">
    <source>
        <dbReference type="SAM" id="SignalP"/>
    </source>
</evidence>
<keyword evidence="3" id="KW-1185">Reference proteome</keyword>
<sequence>MQVISGGPVHLLSRSIRLTAVLALCGFSAFASGKDKEPSAKVVDSGKFGIFVNGTRVGTETFQIEQTVTGSATHCDLQVEQGGNKIEQKSDMTLAANGDLLRYEWKELSPGRSSNTVAPENNFLIERIFNSEKAKPFERPFMLPPSTVILDDFFFTHRELLAWRFVFGSCKANEAQCNLPKTKFGGLIPHTGTPVMASIEFVGIEKIPIKGVQTDLRRFDLEEDGVKWSIWMDDGYKVQRLTIPANNTEVLRD</sequence>
<name>Q1INR0_KORVE</name>
<dbReference type="KEGG" id="aba:Acid345_2489"/>
<accession>Q1INR0</accession>
<feature type="signal peptide" evidence="1">
    <location>
        <begin position="1"/>
        <end position="33"/>
    </location>
</feature>
<dbReference type="STRING" id="204669.Acid345_2489"/>
<dbReference type="AlphaFoldDB" id="Q1INR0"/>
<dbReference type="EMBL" id="CP000360">
    <property type="protein sequence ID" value="ABF41490.1"/>
    <property type="molecule type" value="Genomic_DNA"/>
</dbReference>
<organism evidence="2 3">
    <name type="scientific">Koribacter versatilis (strain Ellin345)</name>
    <dbReference type="NCBI Taxonomy" id="204669"/>
    <lineage>
        <taxon>Bacteria</taxon>
        <taxon>Pseudomonadati</taxon>
        <taxon>Acidobacteriota</taxon>
        <taxon>Terriglobia</taxon>
        <taxon>Terriglobales</taxon>
        <taxon>Candidatus Korobacteraceae</taxon>
        <taxon>Candidatus Korobacter</taxon>
    </lineage>
</organism>
<proteinExistence type="predicted"/>
<dbReference type="HOGENOM" id="CLU_1097457_0_0_0"/>
<evidence type="ECO:0000313" key="2">
    <source>
        <dbReference type="EMBL" id="ABF41490.1"/>
    </source>
</evidence>
<evidence type="ECO:0008006" key="4">
    <source>
        <dbReference type="Google" id="ProtNLM"/>
    </source>
</evidence>
<evidence type="ECO:0000313" key="3">
    <source>
        <dbReference type="Proteomes" id="UP000002432"/>
    </source>
</evidence>
<dbReference type="EnsemblBacteria" id="ABF41490">
    <property type="protein sequence ID" value="ABF41490"/>
    <property type="gene ID" value="Acid345_2489"/>
</dbReference>
<protein>
    <recommendedName>
        <fullName evidence="4">PEGA domain-containing protein</fullName>
    </recommendedName>
</protein>
<keyword evidence="1" id="KW-0732">Signal</keyword>
<gene>
    <name evidence="2" type="ordered locus">Acid345_2489</name>
</gene>